<dbReference type="AlphaFoldDB" id="A0A1I5DXJ9"/>
<evidence type="ECO:0000313" key="3">
    <source>
        <dbReference type="Proteomes" id="UP000198806"/>
    </source>
</evidence>
<proteinExistence type="predicted"/>
<dbReference type="EMBL" id="FOWD01000007">
    <property type="protein sequence ID" value="SFO03790.1"/>
    <property type="molecule type" value="Genomic_DNA"/>
</dbReference>
<dbReference type="RefSeq" id="WP_091685165.1">
    <property type="nucleotide sequence ID" value="NZ_BAABFM010000010.1"/>
</dbReference>
<gene>
    <name evidence="2" type="ORF">SAMN04489757_10740</name>
</gene>
<dbReference type="Proteomes" id="UP000198806">
    <property type="component" value="Unassembled WGS sequence"/>
</dbReference>
<evidence type="ECO:0000256" key="1">
    <source>
        <dbReference type="SAM" id="Phobius"/>
    </source>
</evidence>
<organism evidence="2 3">
    <name type="scientific">Anaerocolumna aminovalerica</name>
    <dbReference type="NCBI Taxonomy" id="1527"/>
    <lineage>
        <taxon>Bacteria</taxon>
        <taxon>Bacillati</taxon>
        <taxon>Bacillota</taxon>
        <taxon>Clostridia</taxon>
        <taxon>Lachnospirales</taxon>
        <taxon>Lachnospiraceae</taxon>
        <taxon>Anaerocolumna</taxon>
    </lineage>
</organism>
<evidence type="ECO:0000313" key="2">
    <source>
        <dbReference type="EMBL" id="SFO03790.1"/>
    </source>
</evidence>
<dbReference type="STRING" id="1527.SAMN04489757_10740"/>
<keyword evidence="3" id="KW-1185">Reference proteome</keyword>
<accession>A0A1I5DXJ9</accession>
<reference evidence="2 3" key="1">
    <citation type="submission" date="2016-10" db="EMBL/GenBank/DDBJ databases">
        <authorList>
            <person name="de Groot N.N."/>
        </authorList>
    </citation>
    <scope>NUCLEOTIDE SEQUENCE [LARGE SCALE GENOMIC DNA]</scope>
    <source>
        <strain evidence="2 3">DSM 1283</strain>
    </source>
</reference>
<keyword evidence="1" id="KW-0812">Transmembrane</keyword>
<keyword evidence="1" id="KW-1133">Transmembrane helix</keyword>
<name>A0A1I5DXJ9_9FIRM</name>
<sequence>MKNKIFVTGCILYLSNFIAILMMINLSIVNRTNYSDYANQFLGFLHTYNLMIFFILFIILLFVGIAIMLYSALNKSIGEKGNKLFK</sequence>
<keyword evidence="1" id="KW-0472">Membrane</keyword>
<protein>
    <submittedName>
        <fullName evidence="2">Uncharacterized protein</fullName>
    </submittedName>
</protein>
<feature type="transmembrane region" description="Helical" evidence="1">
    <location>
        <begin position="48"/>
        <end position="73"/>
    </location>
</feature>
<feature type="transmembrane region" description="Helical" evidence="1">
    <location>
        <begin position="5"/>
        <end position="28"/>
    </location>
</feature>